<dbReference type="Pfam" id="PF07366">
    <property type="entry name" value="SnoaL"/>
    <property type="match status" value="1"/>
</dbReference>
<dbReference type="PANTHER" id="PTHR38436:SF1">
    <property type="entry name" value="ESTER CYCLASE"/>
    <property type="match status" value="1"/>
</dbReference>
<proteinExistence type="predicted"/>
<dbReference type="GO" id="GO:0030638">
    <property type="term" value="P:polyketide metabolic process"/>
    <property type="evidence" value="ECO:0007669"/>
    <property type="project" value="InterPro"/>
</dbReference>
<sequence length="173" mass="18856">MVSSEFEFVDNAPRDTIVLLARAGSQTLINEGEIMSDELIAAAKLPNIGYSEKDWDKTVASVTPDFVYDEVASHRKSENAEGYIEMCKGWATAFPESRATFHNAYVIGNTVVLELTWNGTHTGPMMTPNGEVPATGKNISMRACQVVEIKDGKAASMVQYFDINTMLAQLGVG</sequence>
<dbReference type="SUPFAM" id="SSF54427">
    <property type="entry name" value="NTF2-like"/>
    <property type="match status" value="1"/>
</dbReference>
<dbReference type="EMBL" id="UINC01063497">
    <property type="protein sequence ID" value="SVB91197.1"/>
    <property type="molecule type" value="Genomic_DNA"/>
</dbReference>
<accession>A0A382HW96</accession>
<dbReference type="InterPro" id="IPR032710">
    <property type="entry name" value="NTF2-like_dom_sf"/>
</dbReference>
<name>A0A382HW96_9ZZZZ</name>
<gene>
    <name evidence="1" type="ORF">METZ01_LOCUS244051</name>
</gene>
<dbReference type="InterPro" id="IPR009959">
    <property type="entry name" value="Cyclase_SnoaL-like"/>
</dbReference>
<dbReference type="Gene3D" id="3.10.450.50">
    <property type="match status" value="1"/>
</dbReference>
<dbReference type="PANTHER" id="PTHR38436">
    <property type="entry name" value="POLYKETIDE CYCLASE SNOAL-LIKE DOMAIN"/>
    <property type="match status" value="1"/>
</dbReference>
<dbReference type="AlphaFoldDB" id="A0A382HW96"/>
<evidence type="ECO:0000313" key="1">
    <source>
        <dbReference type="EMBL" id="SVB91197.1"/>
    </source>
</evidence>
<evidence type="ECO:0008006" key="2">
    <source>
        <dbReference type="Google" id="ProtNLM"/>
    </source>
</evidence>
<organism evidence="1">
    <name type="scientific">marine metagenome</name>
    <dbReference type="NCBI Taxonomy" id="408172"/>
    <lineage>
        <taxon>unclassified sequences</taxon>
        <taxon>metagenomes</taxon>
        <taxon>ecological metagenomes</taxon>
    </lineage>
</organism>
<reference evidence="1" key="1">
    <citation type="submission" date="2018-05" db="EMBL/GenBank/DDBJ databases">
        <authorList>
            <person name="Lanie J.A."/>
            <person name="Ng W.-L."/>
            <person name="Kazmierczak K.M."/>
            <person name="Andrzejewski T.M."/>
            <person name="Davidsen T.M."/>
            <person name="Wayne K.J."/>
            <person name="Tettelin H."/>
            <person name="Glass J.I."/>
            <person name="Rusch D."/>
            <person name="Podicherti R."/>
            <person name="Tsui H.-C.T."/>
            <person name="Winkler M.E."/>
        </authorList>
    </citation>
    <scope>NUCLEOTIDE SEQUENCE</scope>
</reference>
<protein>
    <recommendedName>
        <fullName evidence="2">SnoaL-like domain-containing protein</fullName>
    </recommendedName>
</protein>